<evidence type="ECO:0000313" key="3">
    <source>
        <dbReference type="EMBL" id="RXI31440.1"/>
    </source>
</evidence>
<dbReference type="Proteomes" id="UP000290588">
    <property type="component" value="Unassembled WGS sequence"/>
</dbReference>
<dbReference type="EMBL" id="CP032097">
    <property type="protein sequence ID" value="AXX95687.1"/>
    <property type="molecule type" value="Genomic_DNA"/>
</dbReference>
<gene>
    <name evidence="2" type="ORF">AELL_2042</name>
    <name evidence="3" type="ORF">CP962_04835</name>
</gene>
<keyword evidence="1" id="KW-0812">Transmembrane</keyword>
<dbReference type="OrthoDB" id="5349277at2"/>
<organism evidence="3 5">
    <name type="scientific">Arcobacter ellisii</name>
    <dbReference type="NCBI Taxonomy" id="913109"/>
    <lineage>
        <taxon>Bacteria</taxon>
        <taxon>Pseudomonadati</taxon>
        <taxon>Campylobacterota</taxon>
        <taxon>Epsilonproteobacteria</taxon>
        <taxon>Campylobacterales</taxon>
        <taxon>Arcobacteraceae</taxon>
        <taxon>Arcobacter</taxon>
    </lineage>
</organism>
<reference evidence="2 4" key="2">
    <citation type="submission" date="2018-08" db="EMBL/GenBank/DDBJ databases">
        <title>Complete genome of the Arcobacter ellisii type strain LMG 26155.</title>
        <authorList>
            <person name="Miller W.G."/>
            <person name="Yee E."/>
            <person name="Bono J.L."/>
        </authorList>
    </citation>
    <scope>NUCLEOTIDE SEQUENCE [LARGE SCALE GENOMIC DNA]</scope>
    <source>
        <strain evidence="2 4">LMG 26155</strain>
    </source>
</reference>
<dbReference type="AlphaFoldDB" id="A0A347UA09"/>
<keyword evidence="4" id="KW-1185">Reference proteome</keyword>
<evidence type="ECO:0000313" key="5">
    <source>
        <dbReference type="Proteomes" id="UP000290588"/>
    </source>
</evidence>
<sequence length="293" mass="35890">MIIYSPLNQQNFLEIEVTEKIKEKNLKKFINSSLKINNFDIKKSDKIFTTYIEELNIYQIFILENDYKYFEFQVFELFYKDEIKKSFDLYLCEDFFCLFKNGSFYYFQRFSLNLPIEEFIEFLNKKFSIKIENYRRFDNNDFEKLKNEYLKSDIKTSFKPINKKSNYEFYFYIFYLIILIILFYSFYLEKITIKNSEFVSNDFVSSKELKNKYQFSSFYENLDLLLKKIESENLDLISYEFKENSQKIVLISDSKENIYAFLEKNKNYLLSSSFNFLENKNLYEVVIYVKLSK</sequence>
<accession>A0A347UA09</accession>
<proteinExistence type="predicted"/>
<protein>
    <submittedName>
        <fullName evidence="3">Uncharacterized protein</fullName>
    </submittedName>
</protein>
<feature type="transmembrane region" description="Helical" evidence="1">
    <location>
        <begin position="169"/>
        <end position="188"/>
    </location>
</feature>
<evidence type="ECO:0000313" key="4">
    <source>
        <dbReference type="Proteomes" id="UP000262582"/>
    </source>
</evidence>
<evidence type="ECO:0000313" key="2">
    <source>
        <dbReference type="EMBL" id="AXX95687.1"/>
    </source>
</evidence>
<dbReference type="EMBL" id="NXIG01000004">
    <property type="protein sequence ID" value="RXI31440.1"/>
    <property type="molecule type" value="Genomic_DNA"/>
</dbReference>
<reference evidence="3 5" key="1">
    <citation type="submission" date="2017-09" db="EMBL/GenBank/DDBJ databases">
        <title>Genomics of the genus Arcobacter.</title>
        <authorList>
            <person name="Perez-Cataluna A."/>
            <person name="Figueras M.J."/>
            <person name="Salas-Masso N."/>
        </authorList>
    </citation>
    <scope>NUCLEOTIDE SEQUENCE [LARGE SCALE GENOMIC DNA]</scope>
    <source>
        <strain evidence="3 5">CECT 7837</strain>
    </source>
</reference>
<dbReference type="Proteomes" id="UP000262582">
    <property type="component" value="Chromosome"/>
</dbReference>
<evidence type="ECO:0000256" key="1">
    <source>
        <dbReference type="SAM" id="Phobius"/>
    </source>
</evidence>
<keyword evidence="1" id="KW-1133">Transmembrane helix</keyword>
<keyword evidence="1" id="KW-0472">Membrane</keyword>
<name>A0A347UA09_9BACT</name>
<dbReference type="RefSeq" id="WP_118917856.1">
    <property type="nucleotide sequence ID" value="NZ_CP032097.1"/>
</dbReference>
<dbReference type="KEGG" id="aell:AELL_2042"/>